<reference evidence="10" key="1">
    <citation type="journal article" date="2020" name="Stud. Mycol.">
        <title>101 Dothideomycetes genomes: a test case for predicting lifestyles and emergence of pathogens.</title>
        <authorList>
            <person name="Haridas S."/>
            <person name="Albert R."/>
            <person name="Binder M."/>
            <person name="Bloem J."/>
            <person name="Labutti K."/>
            <person name="Salamov A."/>
            <person name="Andreopoulos B."/>
            <person name="Baker S."/>
            <person name="Barry K."/>
            <person name="Bills G."/>
            <person name="Bluhm B."/>
            <person name="Cannon C."/>
            <person name="Castanera R."/>
            <person name="Culley D."/>
            <person name="Daum C."/>
            <person name="Ezra D."/>
            <person name="Gonzalez J."/>
            <person name="Henrissat B."/>
            <person name="Kuo A."/>
            <person name="Liang C."/>
            <person name="Lipzen A."/>
            <person name="Lutzoni F."/>
            <person name="Magnuson J."/>
            <person name="Mondo S."/>
            <person name="Nolan M."/>
            <person name="Ohm R."/>
            <person name="Pangilinan J."/>
            <person name="Park H.-J."/>
            <person name="Ramirez L."/>
            <person name="Alfaro M."/>
            <person name="Sun H."/>
            <person name="Tritt A."/>
            <person name="Yoshinaga Y."/>
            <person name="Zwiers L.-H."/>
            <person name="Turgeon B."/>
            <person name="Goodwin S."/>
            <person name="Spatafora J."/>
            <person name="Crous P."/>
            <person name="Grigoriev I."/>
        </authorList>
    </citation>
    <scope>NUCLEOTIDE SEQUENCE</scope>
    <source>
        <strain evidence="10">CBS 130266</strain>
    </source>
</reference>
<dbReference type="Pfam" id="PF04494">
    <property type="entry name" value="TFIID_NTD2"/>
    <property type="match status" value="1"/>
</dbReference>
<dbReference type="PROSITE" id="PS00678">
    <property type="entry name" value="WD_REPEATS_1"/>
    <property type="match status" value="1"/>
</dbReference>
<feature type="region of interest" description="Disordered" evidence="8">
    <location>
        <begin position="374"/>
        <end position="411"/>
    </location>
</feature>
<keyword evidence="5" id="KW-0804">Transcription</keyword>
<evidence type="ECO:0000256" key="7">
    <source>
        <dbReference type="PROSITE-ProRule" id="PRU00221"/>
    </source>
</evidence>
<dbReference type="SUPFAM" id="SSF50978">
    <property type="entry name" value="WD40 repeat-like"/>
    <property type="match status" value="1"/>
</dbReference>
<dbReference type="InterPro" id="IPR001680">
    <property type="entry name" value="WD40_rpt"/>
</dbReference>
<evidence type="ECO:0000256" key="8">
    <source>
        <dbReference type="SAM" id="MobiDB-lite"/>
    </source>
</evidence>
<evidence type="ECO:0000256" key="1">
    <source>
        <dbReference type="ARBA" id="ARBA00004123"/>
    </source>
</evidence>
<keyword evidence="6" id="KW-0539">Nucleus</keyword>
<feature type="compositionally biased region" description="Polar residues" evidence="8">
    <location>
        <begin position="124"/>
        <end position="147"/>
    </location>
</feature>
<feature type="domain" description="TFIID subunit TAF5 NTD2" evidence="9">
    <location>
        <begin position="416"/>
        <end position="546"/>
    </location>
</feature>
<feature type="compositionally biased region" description="Low complexity" evidence="8">
    <location>
        <begin position="987"/>
        <end position="996"/>
    </location>
</feature>
<evidence type="ECO:0000256" key="6">
    <source>
        <dbReference type="ARBA" id="ARBA00023242"/>
    </source>
</evidence>
<dbReference type="SUPFAM" id="SSF160897">
    <property type="entry name" value="Taf5 N-terminal domain-like"/>
    <property type="match status" value="1"/>
</dbReference>
<dbReference type="EMBL" id="MU007045">
    <property type="protein sequence ID" value="KAF2429605.1"/>
    <property type="molecule type" value="Genomic_DNA"/>
</dbReference>
<organism evidence="10 11">
    <name type="scientific">Tothia fuscella</name>
    <dbReference type="NCBI Taxonomy" id="1048955"/>
    <lineage>
        <taxon>Eukaryota</taxon>
        <taxon>Fungi</taxon>
        <taxon>Dikarya</taxon>
        <taxon>Ascomycota</taxon>
        <taxon>Pezizomycotina</taxon>
        <taxon>Dothideomycetes</taxon>
        <taxon>Pleosporomycetidae</taxon>
        <taxon>Venturiales</taxon>
        <taxon>Cylindrosympodiaceae</taxon>
        <taxon>Tothia</taxon>
    </lineage>
</organism>
<dbReference type="CDD" id="cd00200">
    <property type="entry name" value="WD40"/>
    <property type="match status" value="1"/>
</dbReference>
<dbReference type="InterPro" id="IPR015943">
    <property type="entry name" value="WD40/YVTN_repeat-like_dom_sf"/>
</dbReference>
<feature type="repeat" description="WD" evidence="7">
    <location>
        <begin position="818"/>
        <end position="859"/>
    </location>
</feature>
<evidence type="ECO:0000259" key="9">
    <source>
        <dbReference type="Pfam" id="PF04494"/>
    </source>
</evidence>
<dbReference type="InterPro" id="IPR036322">
    <property type="entry name" value="WD40_repeat_dom_sf"/>
</dbReference>
<dbReference type="PRINTS" id="PR00320">
    <property type="entry name" value="GPROTEINBRPT"/>
</dbReference>
<feature type="compositionally biased region" description="Basic and acidic residues" evidence="8">
    <location>
        <begin position="176"/>
        <end position="186"/>
    </location>
</feature>
<dbReference type="Proteomes" id="UP000800235">
    <property type="component" value="Unassembled WGS sequence"/>
</dbReference>
<dbReference type="InterPro" id="IPR019775">
    <property type="entry name" value="WD40_repeat_CS"/>
</dbReference>
<keyword evidence="2 7" id="KW-0853">WD repeat</keyword>
<comment type="caution">
    <text evidence="10">The sequence shown here is derived from an EMBL/GenBank/DDBJ whole genome shotgun (WGS) entry which is preliminary data.</text>
</comment>
<dbReference type="PROSITE" id="PS50082">
    <property type="entry name" value="WD_REPEATS_2"/>
    <property type="match status" value="5"/>
</dbReference>
<name>A0A9P4TXG9_9PEZI</name>
<dbReference type="GO" id="GO:0016251">
    <property type="term" value="F:RNA polymerase II general transcription initiation factor activity"/>
    <property type="evidence" value="ECO:0007669"/>
    <property type="project" value="TreeGrafter"/>
</dbReference>
<dbReference type="CDD" id="cd08044">
    <property type="entry name" value="TAF5_NTD2"/>
    <property type="match status" value="1"/>
</dbReference>
<dbReference type="InterPro" id="IPR020472">
    <property type="entry name" value="WD40_PAC1"/>
</dbReference>
<evidence type="ECO:0000256" key="3">
    <source>
        <dbReference type="ARBA" id="ARBA00022737"/>
    </source>
</evidence>
<feature type="compositionally biased region" description="Gly residues" evidence="8">
    <location>
        <begin position="1009"/>
        <end position="1018"/>
    </location>
</feature>
<evidence type="ECO:0000313" key="10">
    <source>
        <dbReference type="EMBL" id="KAF2429605.1"/>
    </source>
</evidence>
<feature type="compositionally biased region" description="Basic and acidic residues" evidence="8">
    <location>
        <begin position="390"/>
        <end position="411"/>
    </location>
</feature>
<feature type="region of interest" description="Disordered" evidence="8">
    <location>
        <begin position="983"/>
        <end position="1019"/>
    </location>
</feature>
<dbReference type="GO" id="GO:0005669">
    <property type="term" value="C:transcription factor TFIID complex"/>
    <property type="evidence" value="ECO:0007669"/>
    <property type="project" value="TreeGrafter"/>
</dbReference>
<evidence type="ECO:0000256" key="5">
    <source>
        <dbReference type="ARBA" id="ARBA00023163"/>
    </source>
</evidence>
<dbReference type="AlphaFoldDB" id="A0A9P4TXG9"/>
<feature type="compositionally biased region" description="Polar residues" evidence="8">
    <location>
        <begin position="201"/>
        <end position="242"/>
    </location>
</feature>
<dbReference type="Gene3D" id="2.130.10.10">
    <property type="entry name" value="YVTN repeat-like/Quinoprotein amine dehydrogenase"/>
    <property type="match status" value="2"/>
</dbReference>
<proteinExistence type="predicted"/>
<evidence type="ECO:0000313" key="11">
    <source>
        <dbReference type="Proteomes" id="UP000800235"/>
    </source>
</evidence>
<dbReference type="Pfam" id="PF00400">
    <property type="entry name" value="WD40"/>
    <property type="match status" value="6"/>
</dbReference>
<sequence>MSNPPGVPSRAGSIANGPPSAGMPPTGNPQQAPPTPGAATSQQNLNQIPWVAEIGKVGLFGDILGLLDEGNGVVELVTIRFSNKAQTPKETDEEPDQREVLLRVELAASRAEVAWQKARDSHCESQSSRPASVRPSSEASSLQSEPHSANAAHPTLRSDTAGGTGRRLGATGVKRSAQEETRFERPNKHRTASVMVANPVPTYSSTDGGIATNTPYASSTDGERATTTPTGSPTNGRRTTTTLEDRPEKRSSSVILLEESGKRPIDHVGLPSASSSMGNVLNAVVRASPATTIDSHANTTSLSRGVQSRTPGEYAPGWNGYVFDMPPVPPAVTPLPRKGILKHTTPSMPTHGGTPLTAKWPAIDAFKSSTLLKQRANQPHSKKGYARTEATLRKESERHDHEGRPVTERTEDHGARKYTIAYLPGLLRSYIEDSLEVYKPELSRLLWPIFVHSILNLAADNAGDAAEAFYNEHFKRFEREHEHELSQVKVIKLPEHLTSSHIAKIYRQNKYRLTLTKMAYSVLTQFLESKELEGGSVITMLIESHLFIVAVDRATAGSERSLAALLARRGEDADMPAEDEGIPGHNPGSVHTAVGKDVPTVMARLNLGPLPMDPDAMEDVRAELQEEDAKQPPRPGENSLVDEFEQRIKREPGEDAPLRDAVPLPPPLARDVAMEVQKIREHRDRFKIDPKTGGVGPGVSVCMYTFHNTHDTINCMDFSGDLMLVAVGTGQSYIRIWSLDGNPIPNILENPADPNTKPVSSRRLIGHSGPVYSVSFSPSTAKPSPDSPSTSPRYLLSSSADKTIRLWSCDTWSCLVAYRGHDSPVWDVRWSPHGHYFLSTGMDKVARLWSTDNIAALRMFVGHDSDVDVGCFHPNGAYVFTGGDKNVRMWDCNRGTAVRMFTGHTGNITALECSPNGRVLASADDMGSIILWDLHNGSRIKRMRGHAKGGIWSLSWCVESSVLVSGGADDTVRVWDVVQKPAEKGSDGAAKADGSALTGQQPPVAGVSGTAGGIGGGAKKSKKDVVVTADQISAFATKKSPVYKVHFSRSNLVLAGSAFLPELH</sequence>
<feature type="repeat" description="WD" evidence="7">
    <location>
        <begin position="764"/>
        <end position="808"/>
    </location>
</feature>
<evidence type="ECO:0000256" key="2">
    <source>
        <dbReference type="ARBA" id="ARBA00022574"/>
    </source>
</evidence>
<feature type="region of interest" description="Disordered" evidence="8">
    <location>
        <begin position="1"/>
        <end position="42"/>
    </location>
</feature>
<keyword evidence="4" id="KW-0805">Transcription regulation</keyword>
<dbReference type="InterPro" id="IPR037264">
    <property type="entry name" value="TFIID_NTD2_sf"/>
</dbReference>
<feature type="repeat" description="WD" evidence="7">
    <location>
        <begin position="901"/>
        <end position="942"/>
    </location>
</feature>
<gene>
    <name evidence="10" type="ORF">EJ08DRAFT_661514</name>
</gene>
<dbReference type="GO" id="GO:0006367">
    <property type="term" value="P:transcription initiation at RNA polymerase II promoter"/>
    <property type="evidence" value="ECO:0007669"/>
    <property type="project" value="TreeGrafter"/>
</dbReference>
<feature type="region of interest" description="Disordered" evidence="8">
    <location>
        <begin position="116"/>
        <end position="252"/>
    </location>
</feature>
<dbReference type="OrthoDB" id="10266330at2759"/>
<evidence type="ECO:0000256" key="4">
    <source>
        <dbReference type="ARBA" id="ARBA00023015"/>
    </source>
</evidence>
<protein>
    <submittedName>
        <fullName evidence="10">WD40 repeat-like protein</fullName>
    </submittedName>
</protein>
<comment type="subcellular location">
    <subcellularLocation>
        <location evidence="1">Nucleus</location>
    </subcellularLocation>
</comment>
<dbReference type="PANTHER" id="PTHR19879:SF1">
    <property type="entry name" value="CANNONBALL-RELATED"/>
    <property type="match status" value="1"/>
</dbReference>
<feature type="repeat" description="WD" evidence="7">
    <location>
        <begin position="951"/>
        <end position="977"/>
    </location>
</feature>
<feature type="repeat" description="WD" evidence="7">
    <location>
        <begin position="860"/>
        <end position="900"/>
    </location>
</feature>
<keyword evidence="11" id="KW-1185">Reference proteome</keyword>
<dbReference type="PANTHER" id="PTHR19879">
    <property type="entry name" value="TRANSCRIPTION INITIATION FACTOR TFIID"/>
    <property type="match status" value="1"/>
</dbReference>
<dbReference type="InterPro" id="IPR007582">
    <property type="entry name" value="TFIID_NTD2"/>
</dbReference>
<accession>A0A9P4TXG9</accession>
<dbReference type="SMART" id="SM00320">
    <property type="entry name" value="WD40"/>
    <property type="match status" value="6"/>
</dbReference>
<dbReference type="PROSITE" id="PS50294">
    <property type="entry name" value="WD_REPEATS_REGION"/>
    <property type="match status" value="3"/>
</dbReference>
<dbReference type="Gene3D" id="1.25.40.500">
    <property type="entry name" value="TFIID subunit TAF5, NTD2 domain"/>
    <property type="match status" value="1"/>
</dbReference>
<keyword evidence="3" id="KW-0677">Repeat</keyword>